<evidence type="ECO:0000256" key="3">
    <source>
        <dbReference type="ARBA" id="ARBA00022989"/>
    </source>
</evidence>
<protein>
    <recommendedName>
        <fullName evidence="7">TLC domain-containing protein</fullName>
    </recommendedName>
</protein>
<dbReference type="PANTHER" id="PTHR13439">
    <property type="entry name" value="CT120 PROTEIN"/>
    <property type="match status" value="1"/>
</dbReference>
<accession>A0A0L8I9S3</accession>
<dbReference type="GO" id="GO:0005783">
    <property type="term" value="C:endoplasmic reticulum"/>
    <property type="evidence" value="ECO:0007669"/>
    <property type="project" value="TreeGrafter"/>
</dbReference>
<dbReference type="AlphaFoldDB" id="A0A0L8I9S3"/>
<sequence length="261" mass="30027">MSSSGDIIWDTSYFRAACLSCVAFLIIYKYVSPILSAFVFPGYLHLHTEKKIDWNTRVISSIHAAVVSSMCAYTLLYDAGLSKDPIWWDAPVVRTSCAIVVGYMVADLIIMTVHYKTIGEVFYFFHHGASIYAYVYVMTIGVLPYFANYRLIAEFSTPFVNQRWFLDVLGYEKKSSLFVVNGIVMTIVFFLVRVACMPLYWYKVYSVCGTHSFITLGHMRYVLVFTCVVLDSINLYWFYRMCAGVRKVLTSHDKNRNIKTQ</sequence>
<reference evidence="8" key="1">
    <citation type="submission" date="2015-07" db="EMBL/GenBank/DDBJ databases">
        <title>MeaNS - Measles Nucleotide Surveillance Program.</title>
        <authorList>
            <person name="Tran T."/>
            <person name="Druce J."/>
        </authorList>
    </citation>
    <scope>NUCLEOTIDE SEQUENCE</scope>
    <source>
        <strain evidence="8">UCB-OBI-ISO-001</strain>
        <tissue evidence="8">Gonad</tissue>
    </source>
</reference>
<dbReference type="STRING" id="37653.A0A0L8I9S3"/>
<evidence type="ECO:0000256" key="4">
    <source>
        <dbReference type="ARBA" id="ARBA00023136"/>
    </source>
</evidence>
<dbReference type="GO" id="GO:0055088">
    <property type="term" value="P:lipid homeostasis"/>
    <property type="evidence" value="ECO:0007669"/>
    <property type="project" value="TreeGrafter"/>
</dbReference>
<dbReference type="InterPro" id="IPR050846">
    <property type="entry name" value="TLCD"/>
</dbReference>
<feature type="transmembrane region" description="Helical" evidence="6">
    <location>
        <begin position="97"/>
        <end position="115"/>
    </location>
</feature>
<dbReference type="GO" id="GO:0016020">
    <property type="term" value="C:membrane"/>
    <property type="evidence" value="ECO:0007669"/>
    <property type="project" value="UniProtKB-SubCell"/>
</dbReference>
<organism evidence="8">
    <name type="scientific">Octopus bimaculoides</name>
    <name type="common">California two-spotted octopus</name>
    <dbReference type="NCBI Taxonomy" id="37653"/>
    <lineage>
        <taxon>Eukaryota</taxon>
        <taxon>Metazoa</taxon>
        <taxon>Spiralia</taxon>
        <taxon>Lophotrochozoa</taxon>
        <taxon>Mollusca</taxon>
        <taxon>Cephalopoda</taxon>
        <taxon>Coleoidea</taxon>
        <taxon>Octopodiformes</taxon>
        <taxon>Octopoda</taxon>
        <taxon>Incirrata</taxon>
        <taxon>Octopodidae</taxon>
        <taxon>Octopus</taxon>
    </lineage>
</organism>
<comment type="subcellular location">
    <subcellularLocation>
        <location evidence="1">Membrane</location>
        <topology evidence="1">Multi-pass membrane protein</topology>
    </subcellularLocation>
</comment>
<dbReference type="SMART" id="SM00724">
    <property type="entry name" value="TLC"/>
    <property type="match status" value="1"/>
</dbReference>
<feature type="transmembrane region" description="Helical" evidence="6">
    <location>
        <begin position="58"/>
        <end position="76"/>
    </location>
</feature>
<evidence type="ECO:0000256" key="1">
    <source>
        <dbReference type="ARBA" id="ARBA00004141"/>
    </source>
</evidence>
<feature type="transmembrane region" description="Helical" evidence="6">
    <location>
        <begin position="121"/>
        <end position="146"/>
    </location>
</feature>
<evidence type="ECO:0000256" key="2">
    <source>
        <dbReference type="ARBA" id="ARBA00022692"/>
    </source>
</evidence>
<feature type="transmembrane region" description="Helical" evidence="6">
    <location>
        <begin position="221"/>
        <end position="239"/>
    </location>
</feature>
<dbReference type="OrthoDB" id="10266980at2759"/>
<dbReference type="PROSITE" id="PS50922">
    <property type="entry name" value="TLC"/>
    <property type="match status" value="1"/>
</dbReference>
<dbReference type="OMA" id="MPVYYSH"/>
<keyword evidence="2 5" id="KW-0812">Transmembrane</keyword>
<keyword evidence="4 5" id="KW-0472">Membrane</keyword>
<evidence type="ECO:0000313" key="8">
    <source>
        <dbReference type="EMBL" id="KOF98246.1"/>
    </source>
</evidence>
<dbReference type="InterPro" id="IPR006634">
    <property type="entry name" value="TLC-dom"/>
</dbReference>
<keyword evidence="3 6" id="KW-1133">Transmembrane helix</keyword>
<proteinExistence type="predicted"/>
<feature type="domain" description="TLC" evidence="7">
    <location>
        <begin position="49"/>
        <end position="250"/>
    </location>
</feature>
<name>A0A0L8I9S3_OCTBM</name>
<evidence type="ECO:0000259" key="7">
    <source>
        <dbReference type="PROSITE" id="PS50922"/>
    </source>
</evidence>
<gene>
    <name evidence="8" type="ORF">OCBIM_22026596mg</name>
</gene>
<dbReference type="EMBL" id="KQ416194">
    <property type="protein sequence ID" value="KOF98246.1"/>
    <property type="molecule type" value="Genomic_DNA"/>
</dbReference>
<dbReference type="Pfam" id="PF03798">
    <property type="entry name" value="TRAM_LAG1_CLN8"/>
    <property type="match status" value="1"/>
</dbReference>
<dbReference type="PANTHER" id="PTHR13439:SF0">
    <property type="entry name" value="TOPOISOMERASE I DAMAGE AFFECTED PROTEIN 4"/>
    <property type="match status" value="1"/>
</dbReference>
<evidence type="ECO:0000256" key="5">
    <source>
        <dbReference type="PROSITE-ProRule" id="PRU00205"/>
    </source>
</evidence>
<evidence type="ECO:0000256" key="6">
    <source>
        <dbReference type="SAM" id="Phobius"/>
    </source>
</evidence>
<feature type="transmembrane region" description="Helical" evidence="6">
    <location>
        <begin position="178"/>
        <end position="201"/>
    </location>
</feature>